<dbReference type="Gramene" id="KRH14633">
    <property type="protein sequence ID" value="KRH14633"/>
    <property type="gene ID" value="GLYMA_14G038500"/>
</dbReference>
<dbReference type="ExpressionAtlas" id="K7M4T1">
    <property type="expression patterns" value="baseline and differential"/>
</dbReference>
<dbReference type="InterPro" id="IPR046350">
    <property type="entry name" value="Cystatin_sf"/>
</dbReference>
<reference evidence="5" key="3">
    <citation type="submission" date="2018-07" db="EMBL/GenBank/DDBJ databases">
        <title>WGS assembly of Glycine max.</title>
        <authorList>
            <person name="Schmutz J."/>
            <person name="Cannon S."/>
            <person name="Schlueter J."/>
            <person name="Ma J."/>
            <person name="Mitros T."/>
            <person name="Nelson W."/>
            <person name="Hyten D."/>
            <person name="Song Q."/>
            <person name="Thelen J."/>
            <person name="Cheng J."/>
            <person name="Xu D."/>
            <person name="Hellsten U."/>
            <person name="May G."/>
            <person name="Yu Y."/>
            <person name="Sakurai T."/>
            <person name="Umezawa T."/>
            <person name="Bhattacharyya M."/>
            <person name="Sandhu D."/>
            <person name="Valliyodan B."/>
            <person name="Lindquist E."/>
            <person name="Peto M."/>
            <person name="Grant D."/>
            <person name="Shu S."/>
            <person name="Goodstein D."/>
            <person name="Barry K."/>
            <person name="Futrell-Griggs M."/>
            <person name="Abernathy B."/>
            <person name="Du J."/>
            <person name="Tian Z."/>
            <person name="Zhu L."/>
            <person name="Gill N."/>
            <person name="Joshi T."/>
            <person name="Libault M."/>
            <person name="Sethuraman A."/>
            <person name="Zhang X."/>
            <person name="Shinozaki K."/>
            <person name="Nguyen H."/>
            <person name="Wing R."/>
            <person name="Cregan P."/>
            <person name="Specht J."/>
            <person name="Grimwood J."/>
            <person name="Rokhsar D."/>
            <person name="Stacey G."/>
            <person name="Shoemaker R."/>
            <person name="Jackson S."/>
        </authorList>
    </citation>
    <scope>NUCLEOTIDE SEQUENCE</scope>
    <source>
        <tissue evidence="5">Callus</tissue>
    </source>
</reference>
<comment type="similarity">
    <text evidence="3">Belongs to the cystatin family. Phytocystatin subfamily.</text>
</comment>
<dbReference type="Gramene" id="KRH14632">
    <property type="protein sequence ID" value="KRH14632"/>
    <property type="gene ID" value="GLYMA_14G038500"/>
</dbReference>
<reference evidence="5 6" key="1">
    <citation type="journal article" date="2010" name="Nature">
        <title>Genome sequence of the palaeopolyploid soybean.</title>
        <authorList>
            <person name="Schmutz J."/>
            <person name="Cannon S.B."/>
            <person name="Schlueter J."/>
            <person name="Ma J."/>
            <person name="Mitros T."/>
            <person name="Nelson W."/>
            <person name="Hyten D.L."/>
            <person name="Song Q."/>
            <person name="Thelen J.J."/>
            <person name="Cheng J."/>
            <person name="Xu D."/>
            <person name="Hellsten U."/>
            <person name="May G.D."/>
            <person name="Yu Y."/>
            <person name="Sakurai T."/>
            <person name="Umezawa T."/>
            <person name="Bhattacharyya M.K."/>
            <person name="Sandhu D."/>
            <person name="Valliyodan B."/>
            <person name="Lindquist E."/>
            <person name="Peto M."/>
            <person name="Grant D."/>
            <person name="Shu S."/>
            <person name="Goodstein D."/>
            <person name="Barry K."/>
            <person name="Futrell-Griggs M."/>
            <person name="Abernathy B."/>
            <person name="Du J."/>
            <person name="Tian Z."/>
            <person name="Zhu L."/>
            <person name="Gill N."/>
            <person name="Joshi T."/>
            <person name="Libault M."/>
            <person name="Sethuraman A."/>
            <person name="Zhang X.-C."/>
            <person name="Shinozaki K."/>
            <person name="Nguyen H.T."/>
            <person name="Wing R.A."/>
            <person name="Cregan P."/>
            <person name="Specht J."/>
            <person name="Grimwood J."/>
            <person name="Rokhsar D."/>
            <person name="Stacey G."/>
            <person name="Shoemaker R.C."/>
            <person name="Jackson S.A."/>
        </authorList>
    </citation>
    <scope>NUCLEOTIDE SEQUENCE [LARGE SCALE GENOMIC DNA]</scope>
    <source>
        <strain evidence="6">cv. Williams 82</strain>
        <tissue evidence="5">Callus</tissue>
    </source>
</reference>
<dbReference type="EnsemblPlants" id="KRH14633">
    <property type="protein sequence ID" value="KRH14633"/>
    <property type="gene ID" value="GLYMA_14G038500"/>
</dbReference>
<dbReference type="SMR" id="K7M4T1"/>
<dbReference type="OrthoDB" id="1908104at2759"/>
<dbReference type="HOGENOM" id="CLU_1295995_0_0_1"/>
<evidence type="ECO:0000313" key="5">
    <source>
        <dbReference type="EMBL" id="KRH14632.1"/>
    </source>
</evidence>
<name>K7M4T1_SOYBN</name>
<dbReference type="InterPro" id="IPR000010">
    <property type="entry name" value="Cystatin_dom"/>
</dbReference>
<dbReference type="SUPFAM" id="SSF54403">
    <property type="entry name" value="Cystatin/monellin"/>
    <property type="match status" value="2"/>
</dbReference>
<dbReference type="FunFam" id="3.10.450.10:FF:000053">
    <property type="entry name" value="Cysteine proteinase inhibitor"/>
    <property type="match status" value="1"/>
</dbReference>
<gene>
    <name evidence="5" type="ORF">GLYMA_14G038500</name>
</gene>
<dbReference type="EMBL" id="CM000847">
    <property type="protein sequence ID" value="KRH14633.1"/>
    <property type="molecule type" value="Genomic_DNA"/>
</dbReference>
<organism evidence="6">
    <name type="scientific">Glycine max</name>
    <name type="common">Soybean</name>
    <name type="synonym">Glycine hispida</name>
    <dbReference type="NCBI Taxonomy" id="3847"/>
    <lineage>
        <taxon>Eukaryota</taxon>
        <taxon>Viridiplantae</taxon>
        <taxon>Streptophyta</taxon>
        <taxon>Embryophyta</taxon>
        <taxon>Tracheophyta</taxon>
        <taxon>Spermatophyta</taxon>
        <taxon>Magnoliopsida</taxon>
        <taxon>eudicotyledons</taxon>
        <taxon>Gunneridae</taxon>
        <taxon>Pentapetalae</taxon>
        <taxon>rosids</taxon>
        <taxon>fabids</taxon>
        <taxon>Fabales</taxon>
        <taxon>Fabaceae</taxon>
        <taxon>Papilionoideae</taxon>
        <taxon>50 kb inversion clade</taxon>
        <taxon>NPAAA clade</taxon>
        <taxon>indigoferoid/millettioid clade</taxon>
        <taxon>Phaseoleae</taxon>
        <taxon>Glycine</taxon>
        <taxon>Glycine subgen. Soja</taxon>
    </lineage>
</organism>
<dbReference type="InterPro" id="IPR027214">
    <property type="entry name" value="Cystatin"/>
</dbReference>
<proteinExistence type="inferred from homology"/>
<keyword evidence="1 3" id="KW-0646">Protease inhibitor</keyword>
<dbReference type="PANTHER" id="PTHR11413:SF125">
    <property type="entry name" value="CYSTEINE PROTEINASE INHIBITOR"/>
    <property type="match status" value="1"/>
</dbReference>
<dbReference type="PROSITE" id="PS00287">
    <property type="entry name" value="CYSTATIN"/>
    <property type="match status" value="1"/>
</dbReference>
<dbReference type="AlphaFoldDB" id="K7M4T1"/>
<dbReference type="EMBL" id="CM000847">
    <property type="protein sequence ID" value="KRH14632.1"/>
    <property type="molecule type" value="Genomic_DNA"/>
</dbReference>
<evidence type="ECO:0000256" key="3">
    <source>
        <dbReference type="RuleBase" id="RU362130"/>
    </source>
</evidence>
<accession>K7M4T1</accession>
<evidence type="ECO:0000256" key="1">
    <source>
        <dbReference type="ARBA" id="ARBA00022690"/>
    </source>
</evidence>
<dbReference type="Gene3D" id="3.10.450.10">
    <property type="match status" value="2"/>
</dbReference>
<dbReference type="Proteomes" id="UP000008827">
    <property type="component" value="Chromosome 14"/>
</dbReference>
<reference evidence="6" key="2">
    <citation type="submission" date="2018-02" db="UniProtKB">
        <authorList>
            <consortium name="EnsemblPlants"/>
        </authorList>
    </citation>
    <scope>IDENTIFICATION</scope>
    <source>
        <strain evidence="6">Williams 82</strain>
    </source>
</reference>
<feature type="domain" description="Cystatin" evidence="4">
    <location>
        <begin position="96"/>
        <end position="175"/>
    </location>
</feature>
<dbReference type="CDD" id="cd00042">
    <property type="entry name" value="CY"/>
    <property type="match status" value="2"/>
</dbReference>
<dbReference type="eggNOG" id="ENOG502SC50">
    <property type="taxonomic scope" value="Eukaryota"/>
</dbReference>
<evidence type="ECO:0000313" key="6">
    <source>
        <dbReference type="EnsemblPlants" id="KRH14632"/>
    </source>
</evidence>
<evidence type="ECO:0000256" key="2">
    <source>
        <dbReference type="ARBA" id="ARBA00022704"/>
    </source>
</evidence>
<evidence type="ECO:0000313" key="7">
    <source>
        <dbReference type="Proteomes" id="UP000008827"/>
    </source>
</evidence>
<keyword evidence="2 3" id="KW-0789">Thiol protease inhibitor</keyword>
<dbReference type="SMART" id="SM00043">
    <property type="entry name" value="CY"/>
    <property type="match status" value="2"/>
</dbReference>
<dbReference type="InterPro" id="IPR018073">
    <property type="entry name" value="Prot_inh_cystat_CS"/>
</dbReference>
<dbReference type="STRING" id="3847.K7M4T1"/>
<protein>
    <recommendedName>
        <fullName evidence="3">Cysteine proteinase inhibitor</fullName>
    </recommendedName>
</protein>
<dbReference type="Pfam" id="PF16845">
    <property type="entry name" value="SQAPI"/>
    <property type="match status" value="2"/>
</dbReference>
<dbReference type="NCBIfam" id="TIGR01638">
    <property type="entry name" value="Atha_cystat_rel"/>
    <property type="match status" value="1"/>
</dbReference>
<sequence>MATETKVAVLGGITEVQGAANSVEINNLARFAVEEQNKRENSVLEFVRVISAQQQVVSGVNYYITLEAKDGEIKNEYKAKVWERESQELLEFMPTLGAGGEIDHLARFAVEEQNKRENANLEFVGVIRAKQQVVEGFIYYITLEAKDGETKNVYETKVWVRSWLNSKEVLEFKPISINPLSVSV</sequence>
<dbReference type="InParanoid" id="K7M4T1"/>
<dbReference type="EnsemblPlants" id="KRH14632">
    <property type="protein sequence ID" value="KRH14632"/>
    <property type="gene ID" value="GLYMA_14G038500"/>
</dbReference>
<dbReference type="PaxDb" id="3847-GLYMA14G04291.2"/>
<dbReference type="PANTHER" id="PTHR11413">
    <property type="entry name" value="CYSTATIN FAMILY MEMBER"/>
    <property type="match status" value="1"/>
</dbReference>
<feature type="domain" description="Cystatin" evidence="4">
    <location>
        <begin position="8"/>
        <end position="95"/>
    </location>
</feature>
<dbReference type="GO" id="GO:0004869">
    <property type="term" value="F:cysteine-type endopeptidase inhibitor activity"/>
    <property type="evidence" value="ECO:0000318"/>
    <property type="project" value="GO_Central"/>
</dbReference>
<evidence type="ECO:0000259" key="4">
    <source>
        <dbReference type="SMART" id="SM00043"/>
    </source>
</evidence>
<dbReference type="InterPro" id="IPR006525">
    <property type="entry name" value="Cystatin-related_pln"/>
</dbReference>
<keyword evidence="7" id="KW-1185">Reference proteome</keyword>